<evidence type="ECO:0000313" key="1">
    <source>
        <dbReference type="EMBL" id="KAF0825247.1"/>
    </source>
</evidence>
<protein>
    <submittedName>
        <fullName evidence="1">Uncharacterized protein</fullName>
    </submittedName>
</protein>
<accession>A0A800NE92</accession>
<dbReference type="RefSeq" id="WP_159344426.1">
    <property type="nucleotide sequence ID" value="NZ_JBALOT010000062.1"/>
</dbReference>
<comment type="caution">
    <text evidence="1">The sequence shown here is derived from an EMBL/GenBank/DDBJ whole genome shotgun (WGS) entry which is preliminary data.</text>
</comment>
<dbReference type="Proteomes" id="UP000465778">
    <property type="component" value="Unassembled WGS sequence"/>
</dbReference>
<gene>
    <name evidence="1" type="ORF">KIS1582_1034</name>
</gene>
<name>A0A800NE92_CYTFI</name>
<dbReference type="EMBL" id="VDEM01000006">
    <property type="protein sequence ID" value="KAF0825247.1"/>
    <property type="molecule type" value="Genomic_DNA"/>
</dbReference>
<dbReference type="OrthoDB" id="2939251at2"/>
<evidence type="ECO:0000313" key="2">
    <source>
        <dbReference type="Proteomes" id="UP000465778"/>
    </source>
</evidence>
<dbReference type="AlphaFoldDB" id="A0A800NE92"/>
<sequence>MKKYLTITAAVLVVLTIINHFNLKQVIELCEDSNKNARVDRDLFAVNWSVSCKE</sequence>
<organism evidence="1 2">
    <name type="scientific">Cytobacillus firmus</name>
    <name type="common">Bacillus firmus</name>
    <dbReference type="NCBI Taxonomy" id="1399"/>
    <lineage>
        <taxon>Bacteria</taxon>
        <taxon>Bacillati</taxon>
        <taxon>Bacillota</taxon>
        <taxon>Bacilli</taxon>
        <taxon>Bacillales</taxon>
        <taxon>Bacillaceae</taxon>
        <taxon>Cytobacillus</taxon>
    </lineage>
</organism>
<proteinExistence type="predicted"/>
<reference evidence="1 2" key="1">
    <citation type="journal article" date="2020" name="G3 (Bethesda)">
        <title>Whole Genome Sequencing and Comparative Genomics of Two Nematicidal Bacillus Strains Reveals a Wide Range of Possible Virulence Factors.</title>
        <authorList>
            <person name="Susic N."/>
            <person name="Janezic S."/>
            <person name="Rupnik M."/>
            <person name="Geric Stare B."/>
        </authorList>
    </citation>
    <scope>NUCLEOTIDE SEQUENCE [LARGE SCALE GENOMIC DNA]</scope>
    <source>
        <strain evidence="1 2">I-1582</strain>
    </source>
</reference>